<dbReference type="SMART" id="SM00422">
    <property type="entry name" value="HTH_MERR"/>
    <property type="match status" value="1"/>
</dbReference>
<proteinExistence type="predicted"/>
<evidence type="ECO:0000256" key="1">
    <source>
        <dbReference type="ARBA" id="ARBA00023125"/>
    </source>
</evidence>
<dbReference type="SUPFAM" id="SSF46955">
    <property type="entry name" value="Putative DNA-binding domain"/>
    <property type="match status" value="1"/>
</dbReference>
<accession>A0AB39SXS0</accession>
<dbReference type="InterPro" id="IPR047057">
    <property type="entry name" value="MerR_fam"/>
</dbReference>
<protein>
    <submittedName>
        <fullName evidence="4">MerR family transcriptional regulator</fullName>
    </submittedName>
</protein>
<dbReference type="EMBL" id="CP163444">
    <property type="protein sequence ID" value="XDQ70550.1"/>
    <property type="molecule type" value="Genomic_DNA"/>
</dbReference>
<dbReference type="Gene3D" id="1.10.1660.10">
    <property type="match status" value="1"/>
</dbReference>
<dbReference type="PANTHER" id="PTHR30204:SF98">
    <property type="entry name" value="HTH-TYPE TRANSCRIPTIONAL REGULATOR ADHR"/>
    <property type="match status" value="1"/>
</dbReference>
<dbReference type="Pfam" id="PF13411">
    <property type="entry name" value="MerR_1"/>
    <property type="match status" value="1"/>
</dbReference>
<evidence type="ECO:0000313" key="4">
    <source>
        <dbReference type="EMBL" id="XDQ70550.1"/>
    </source>
</evidence>
<dbReference type="GO" id="GO:0003677">
    <property type="term" value="F:DNA binding"/>
    <property type="evidence" value="ECO:0007669"/>
    <property type="project" value="UniProtKB-KW"/>
</dbReference>
<keyword evidence="1" id="KW-0238">DNA-binding</keyword>
<feature type="region of interest" description="Disordered" evidence="2">
    <location>
        <begin position="217"/>
        <end position="255"/>
    </location>
</feature>
<reference evidence="4" key="1">
    <citation type="submission" date="2024-07" db="EMBL/GenBank/DDBJ databases">
        <authorList>
            <person name="Yu S.T."/>
        </authorList>
    </citation>
    <scope>NUCLEOTIDE SEQUENCE</scope>
    <source>
        <strain evidence="4">R44</strain>
    </source>
</reference>
<dbReference type="PANTHER" id="PTHR30204">
    <property type="entry name" value="REDOX-CYCLING DRUG-SENSING TRANSCRIPTIONAL ACTIVATOR SOXR"/>
    <property type="match status" value="1"/>
</dbReference>
<dbReference type="GO" id="GO:0003700">
    <property type="term" value="F:DNA-binding transcription factor activity"/>
    <property type="evidence" value="ECO:0007669"/>
    <property type="project" value="InterPro"/>
</dbReference>
<dbReference type="RefSeq" id="WP_369143271.1">
    <property type="nucleotide sequence ID" value="NZ_CP163444.1"/>
</dbReference>
<organism evidence="4">
    <name type="scientific">Streptomyces sp. R44</name>
    <dbReference type="NCBI Taxonomy" id="3238633"/>
    <lineage>
        <taxon>Bacteria</taxon>
        <taxon>Bacillati</taxon>
        <taxon>Actinomycetota</taxon>
        <taxon>Actinomycetes</taxon>
        <taxon>Kitasatosporales</taxon>
        <taxon>Streptomycetaceae</taxon>
        <taxon>Streptomyces</taxon>
    </lineage>
</organism>
<evidence type="ECO:0000259" key="3">
    <source>
        <dbReference type="PROSITE" id="PS50937"/>
    </source>
</evidence>
<name>A0AB39SXS0_9ACTN</name>
<sequence length="255" mass="26395">MRIGELSRRTGVSVPTIKFYVREGLLPAGELTSPNQASYGEEHVRRLRLIRALLDVGGLSVAGIRGVVTAVDDAERPVHDVLGAATKPLVPRYEREAGDGIEEARKTVAGLIAARGWHTDPSGPAAEALATALVALDELGHGRFVDVLDTYADAAEQVARADLDYVARHVAREELVESAVVGTVLGDVILSALRRLAHVDASEAMFGRAQAGAARDGAVQDGAAQDGAVQDGAAQDGAVRDGAVADGAAPDGAAE</sequence>
<feature type="domain" description="HTH merR-type" evidence="3">
    <location>
        <begin position="1"/>
        <end position="70"/>
    </location>
</feature>
<gene>
    <name evidence="4" type="ORF">AB5J54_08485</name>
</gene>
<dbReference type="InterPro" id="IPR000551">
    <property type="entry name" value="MerR-type_HTH_dom"/>
</dbReference>
<dbReference type="InterPro" id="IPR009061">
    <property type="entry name" value="DNA-bd_dom_put_sf"/>
</dbReference>
<dbReference type="PROSITE" id="PS50937">
    <property type="entry name" value="HTH_MERR_2"/>
    <property type="match status" value="1"/>
</dbReference>
<evidence type="ECO:0000256" key="2">
    <source>
        <dbReference type="SAM" id="MobiDB-lite"/>
    </source>
</evidence>
<dbReference type="PRINTS" id="PR00040">
    <property type="entry name" value="HTHMERR"/>
</dbReference>
<dbReference type="AlphaFoldDB" id="A0AB39SXS0"/>